<keyword evidence="3" id="KW-1185">Reference proteome</keyword>
<comment type="caution">
    <text evidence="2">The sequence shown here is derived from an EMBL/GenBank/DDBJ whole genome shotgun (WGS) entry which is preliminary data.</text>
</comment>
<sequence>MATPNNTPTTPSFPPSAPTAPSPILRRRDTGCAVKLSATLVPAQITHGAPTSCKCFPAHGPGDMARLAGVASSALSEGVFESEKPALDFAKLLLGAKVSFHHIYVLYCNSEGILYIQQE</sequence>
<name>A0A7C8N2W1_9PEZI</name>
<evidence type="ECO:0000313" key="3">
    <source>
        <dbReference type="Proteomes" id="UP000481858"/>
    </source>
</evidence>
<feature type="region of interest" description="Disordered" evidence="1">
    <location>
        <begin position="1"/>
        <end position="24"/>
    </location>
</feature>
<proteinExistence type="predicted"/>
<dbReference type="AlphaFoldDB" id="A0A7C8N2W1"/>
<reference evidence="2 3" key="1">
    <citation type="submission" date="2019-12" db="EMBL/GenBank/DDBJ databases">
        <title>Draft genome sequence of the ascomycete Xylaria multiplex DSM 110363.</title>
        <authorList>
            <person name="Buettner E."/>
            <person name="Kellner H."/>
        </authorList>
    </citation>
    <scope>NUCLEOTIDE SEQUENCE [LARGE SCALE GENOMIC DNA]</scope>
    <source>
        <strain evidence="2 3">DSM 110363</strain>
    </source>
</reference>
<dbReference type="Proteomes" id="UP000481858">
    <property type="component" value="Unassembled WGS sequence"/>
</dbReference>
<dbReference type="InParanoid" id="A0A7C8N2W1"/>
<accession>A0A7C8N2W1</accession>
<gene>
    <name evidence="2" type="ORF">GQX73_g6580</name>
</gene>
<organism evidence="2 3">
    <name type="scientific">Xylaria multiplex</name>
    <dbReference type="NCBI Taxonomy" id="323545"/>
    <lineage>
        <taxon>Eukaryota</taxon>
        <taxon>Fungi</taxon>
        <taxon>Dikarya</taxon>
        <taxon>Ascomycota</taxon>
        <taxon>Pezizomycotina</taxon>
        <taxon>Sordariomycetes</taxon>
        <taxon>Xylariomycetidae</taxon>
        <taxon>Xylariales</taxon>
        <taxon>Xylariaceae</taxon>
        <taxon>Xylaria</taxon>
    </lineage>
</organism>
<protein>
    <submittedName>
        <fullName evidence="2">Uncharacterized protein</fullName>
    </submittedName>
</protein>
<feature type="compositionally biased region" description="Pro residues" evidence="1">
    <location>
        <begin position="11"/>
        <end position="21"/>
    </location>
</feature>
<evidence type="ECO:0000256" key="1">
    <source>
        <dbReference type="SAM" id="MobiDB-lite"/>
    </source>
</evidence>
<feature type="compositionally biased region" description="Low complexity" evidence="1">
    <location>
        <begin position="1"/>
        <end position="10"/>
    </location>
</feature>
<dbReference type="OrthoDB" id="4650921at2759"/>
<dbReference type="EMBL" id="WUBL01000076">
    <property type="protein sequence ID" value="KAF2966976.1"/>
    <property type="molecule type" value="Genomic_DNA"/>
</dbReference>
<evidence type="ECO:0000313" key="2">
    <source>
        <dbReference type="EMBL" id="KAF2966976.1"/>
    </source>
</evidence>